<sequence length="243" mass="26445">MVWLRRSWAALQWLRFSCRILIIDGLGWTSVREGSTGLWTHGRGQRLAPGKIHTGLLLQSFIRWPVFRIGSSSPSDQAPYSGPRRGRGSSSGSSAGHPRDHGCGSLPSQSVCGRVSAPWRPGHPAALRRPPAFPAYAFRSVLITSFFEMRSTQRFAQLFGDLLLSGALVEVPDLDRGCVLYGAGSGLVTENSANLRAEIGGVVYASSELQHQAPAALRLMLWTLLPTDCCNVCSDLSLRRMLA</sequence>
<feature type="signal peptide" evidence="2">
    <location>
        <begin position="1"/>
        <end position="25"/>
    </location>
</feature>
<gene>
    <name evidence="3" type="ORF">TBRA_LOCUS10126</name>
</gene>
<keyword evidence="4" id="KW-1185">Reference proteome</keyword>
<evidence type="ECO:0000256" key="1">
    <source>
        <dbReference type="SAM" id="MobiDB-lite"/>
    </source>
</evidence>
<dbReference type="AlphaFoldDB" id="A0A6H5IM64"/>
<evidence type="ECO:0000256" key="2">
    <source>
        <dbReference type="SAM" id="SignalP"/>
    </source>
</evidence>
<reference evidence="3 4" key="1">
    <citation type="submission" date="2020-02" db="EMBL/GenBank/DDBJ databases">
        <authorList>
            <person name="Ferguson B K."/>
        </authorList>
    </citation>
    <scope>NUCLEOTIDE SEQUENCE [LARGE SCALE GENOMIC DNA]</scope>
</reference>
<protein>
    <submittedName>
        <fullName evidence="3">Uncharacterized protein</fullName>
    </submittedName>
</protein>
<proteinExistence type="predicted"/>
<feature type="chain" id="PRO_5026267904" evidence="2">
    <location>
        <begin position="26"/>
        <end position="243"/>
    </location>
</feature>
<evidence type="ECO:0000313" key="4">
    <source>
        <dbReference type="Proteomes" id="UP000479190"/>
    </source>
</evidence>
<name>A0A6H5IM64_9HYME</name>
<dbReference type="EMBL" id="CADCXV010000905">
    <property type="protein sequence ID" value="CAB0038340.1"/>
    <property type="molecule type" value="Genomic_DNA"/>
</dbReference>
<dbReference type="Proteomes" id="UP000479190">
    <property type="component" value="Unassembled WGS sequence"/>
</dbReference>
<feature type="region of interest" description="Disordered" evidence="1">
    <location>
        <begin position="73"/>
        <end position="102"/>
    </location>
</feature>
<evidence type="ECO:0000313" key="3">
    <source>
        <dbReference type="EMBL" id="CAB0038340.1"/>
    </source>
</evidence>
<keyword evidence="2" id="KW-0732">Signal</keyword>
<accession>A0A6H5IM64</accession>
<organism evidence="3 4">
    <name type="scientific">Trichogramma brassicae</name>
    <dbReference type="NCBI Taxonomy" id="86971"/>
    <lineage>
        <taxon>Eukaryota</taxon>
        <taxon>Metazoa</taxon>
        <taxon>Ecdysozoa</taxon>
        <taxon>Arthropoda</taxon>
        <taxon>Hexapoda</taxon>
        <taxon>Insecta</taxon>
        <taxon>Pterygota</taxon>
        <taxon>Neoptera</taxon>
        <taxon>Endopterygota</taxon>
        <taxon>Hymenoptera</taxon>
        <taxon>Apocrita</taxon>
        <taxon>Proctotrupomorpha</taxon>
        <taxon>Chalcidoidea</taxon>
        <taxon>Trichogrammatidae</taxon>
        <taxon>Trichogramma</taxon>
    </lineage>
</organism>